<dbReference type="Pfam" id="PF00535">
    <property type="entry name" value="Glycos_transf_2"/>
    <property type="match status" value="1"/>
</dbReference>
<comment type="caution">
    <text evidence="6">The sequence shown here is derived from an EMBL/GenBank/DDBJ whole genome shotgun (WGS) entry which is preliminary data.</text>
</comment>
<dbReference type="Proteomes" id="UP000178168">
    <property type="component" value="Unassembled WGS sequence"/>
</dbReference>
<evidence type="ECO:0000313" key="7">
    <source>
        <dbReference type="Proteomes" id="UP000178168"/>
    </source>
</evidence>
<sequence length="411" mass="46727">MIEASNFIYVSLFMTLYFEVFLLVTFLERRKEVTKEEAHTSTATPLVTIIVPCWNEESTVAGTLDSLRALDYPKELLQVIVVNDGSTDGTQAVLEAYHREHPEVTVLTKENGGKHTALNAGIAIARGEIVGCLDADSFVAENALREIVKYFDDSEAMAVTPSVRVWKPEGVIQRMQEAEYDMSIFLQKALAMLGALTVTPGPFSFFRTRVFKELGGYRHAHSTEDMEYAMRMQKAGYKIVNAHTARVFTKTPKTIKTLYKQRRRWTYGFLANARDYRELFFKTRYGNVGVLSMPFRFFSIFSSLILVGIIVSNFGTLIVRKISEWRAVNFDLSFSAPHFDSFYLNLNTLMMLEAVVLTFALSLIIAGKVLAKKHPLGRDIIYFFLLYGFLAPLWLGSAVWNFLRARSVAWR</sequence>
<organism evidence="6 7">
    <name type="scientific">Candidatus Yonathbacteria bacterium RIFOXYD1_FULL_52_36</name>
    <dbReference type="NCBI Taxonomy" id="1802730"/>
    <lineage>
        <taxon>Bacteria</taxon>
        <taxon>Candidatus Yonathiibacteriota</taxon>
    </lineage>
</organism>
<dbReference type="PANTHER" id="PTHR43630:SF1">
    <property type="entry name" value="POLY-BETA-1,6-N-ACETYL-D-GLUCOSAMINE SYNTHASE"/>
    <property type="match status" value="1"/>
</dbReference>
<evidence type="ECO:0000256" key="2">
    <source>
        <dbReference type="ARBA" id="ARBA00022676"/>
    </source>
</evidence>
<dbReference type="Gene3D" id="3.90.550.10">
    <property type="entry name" value="Spore Coat Polysaccharide Biosynthesis Protein SpsA, Chain A"/>
    <property type="match status" value="1"/>
</dbReference>
<feature type="transmembrane region" description="Helical" evidence="4">
    <location>
        <begin position="6"/>
        <end position="27"/>
    </location>
</feature>
<keyword evidence="4" id="KW-1133">Transmembrane helix</keyword>
<feature type="transmembrane region" description="Helical" evidence="4">
    <location>
        <begin position="382"/>
        <end position="403"/>
    </location>
</feature>
<accession>A0A1G2SLD0</accession>
<dbReference type="AlphaFoldDB" id="A0A1G2SLD0"/>
<evidence type="ECO:0000313" key="6">
    <source>
        <dbReference type="EMBL" id="OHA85893.1"/>
    </source>
</evidence>
<comment type="similarity">
    <text evidence="1">Belongs to the glycosyltransferase 2 family.</text>
</comment>
<evidence type="ECO:0000256" key="1">
    <source>
        <dbReference type="ARBA" id="ARBA00006739"/>
    </source>
</evidence>
<dbReference type="InterPro" id="IPR001173">
    <property type="entry name" value="Glyco_trans_2-like"/>
</dbReference>
<evidence type="ECO:0000259" key="5">
    <source>
        <dbReference type="Pfam" id="PF00535"/>
    </source>
</evidence>
<reference evidence="6 7" key="1">
    <citation type="journal article" date="2016" name="Nat. Commun.">
        <title>Thousands of microbial genomes shed light on interconnected biogeochemical processes in an aquifer system.</title>
        <authorList>
            <person name="Anantharaman K."/>
            <person name="Brown C.T."/>
            <person name="Hug L.A."/>
            <person name="Sharon I."/>
            <person name="Castelle C.J."/>
            <person name="Probst A.J."/>
            <person name="Thomas B.C."/>
            <person name="Singh A."/>
            <person name="Wilkins M.J."/>
            <person name="Karaoz U."/>
            <person name="Brodie E.L."/>
            <person name="Williams K.H."/>
            <person name="Hubbard S.S."/>
            <person name="Banfield J.F."/>
        </authorList>
    </citation>
    <scope>NUCLEOTIDE SEQUENCE [LARGE SCALE GENOMIC DNA]</scope>
</reference>
<dbReference type="InterPro" id="IPR029044">
    <property type="entry name" value="Nucleotide-diphossugar_trans"/>
</dbReference>
<dbReference type="EMBL" id="MHUZ01000013">
    <property type="protein sequence ID" value="OHA85893.1"/>
    <property type="molecule type" value="Genomic_DNA"/>
</dbReference>
<keyword evidence="4" id="KW-0812">Transmembrane</keyword>
<keyword evidence="3" id="KW-0808">Transferase</keyword>
<keyword evidence="2" id="KW-0328">Glycosyltransferase</keyword>
<dbReference type="GO" id="GO:0016757">
    <property type="term" value="F:glycosyltransferase activity"/>
    <property type="evidence" value="ECO:0007669"/>
    <property type="project" value="UniProtKB-KW"/>
</dbReference>
<feature type="domain" description="Glycosyltransferase 2-like" evidence="5">
    <location>
        <begin position="48"/>
        <end position="214"/>
    </location>
</feature>
<gene>
    <name evidence="6" type="ORF">A2591_04235</name>
</gene>
<evidence type="ECO:0000256" key="3">
    <source>
        <dbReference type="ARBA" id="ARBA00022679"/>
    </source>
</evidence>
<dbReference type="SUPFAM" id="SSF53448">
    <property type="entry name" value="Nucleotide-diphospho-sugar transferases"/>
    <property type="match status" value="1"/>
</dbReference>
<keyword evidence="4" id="KW-0472">Membrane</keyword>
<evidence type="ECO:0000256" key="4">
    <source>
        <dbReference type="SAM" id="Phobius"/>
    </source>
</evidence>
<feature type="transmembrane region" description="Helical" evidence="4">
    <location>
        <begin position="297"/>
        <end position="319"/>
    </location>
</feature>
<dbReference type="PANTHER" id="PTHR43630">
    <property type="entry name" value="POLY-BETA-1,6-N-ACETYL-D-GLUCOSAMINE SYNTHASE"/>
    <property type="match status" value="1"/>
</dbReference>
<feature type="transmembrane region" description="Helical" evidence="4">
    <location>
        <begin position="349"/>
        <end position="370"/>
    </location>
</feature>
<dbReference type="STRING" id="1802730.A2591_04235"/>
<proteinExistence type="inferred from homology"/>
<dbReference type="CDD" id="cd06423">
    <property type="entry name" value="CESA_like"/>
    <property type="match status" value="1"/>
</dbReference>
<protein>
    <recommendedName>
        <fullName evidence="5">Glycosyltransferase 2-like domain-containing protein</fullName>
    </recommendedName>
</protein>
<name>A0A1G2SLD0_9BACT</name>